<protein>
    <submittedName>
        <fullName evidence="1">Uncharacterized protein</fullName>
    </submittedName>
</protein>
<name>A0ABD5RGC1_9EURY</name>
<dbReference type="InterPro" id="IPR055944">
    <property type="entry name" value="DUF7522"/>
</dbReference>
<dbReference type="EMBL" id="JBHSKX010000004">
    <property type="protein sequence ID" value="MFC5368857.1"/>
    <property type="molecule type" value="Genomic_DNA"/>
</dbReference>
<reference evidence="1 2" key="1">
    <citation type="journal article" date="2019" name="Int. J. Syst. Evol. Microbiol.">
        <title>The Global Catalogue of Microorganisms (GCM) 10K type strain sequencing project: providing services to taxonomists for standard genome sequencing and annotation.</title>
        <authorList>
            <consortium name="The Broad Institute Genomics Platform"/>
            <consortium name="The Broad Institute Genome Sequencing Center for Infectious Disease"/>
            <person name="Wu L."/>
            <person name="Ma J."/>
        </authorList>
    </citation>
    <scope>NUCLEOTIDE SEQUENCE [LARGE SCALE GENOMIC DNA]</scope>
    <source>
        <strain evidence="1 2">CGMCC 1.12237</strain>
    </source>
</reference>
<dbReference type="RefSeq" id="WP_227230916.1">
    <property type="nucleotide sequence ID" value="NZ_JAJCVJ010000003.1"/>
</dbReference>
<evidence type="ECO:0000313" key="2">
    <source>
        <dbReference type="Proteomes" id="UP001596201"/>
    </source>
</evidence>
<dbReference type="Pfam" id="PF24366">
    <property type="entry name" value="DUF7522"/>
    <property type="match status" value="1"/>
</dbReference>
<dbReference type="AlphaFoldDB" id="A0ABD5RGC1"/>
<sequence length="136" mass="15133">MSEPTDVPGRDPERLVSFLSDRLGDDFRSLVEYHPDEQVVHYVADDIDRSVAVDRLDRIRNLYEGERLACRPTSDDPSFGPLFASTHVFGGALVVHLLDEAGTAIGFSMDHGVGGRLSQFVEECLAVLYDSHPWTN</sequence>
<dbReference type="Proteomes" id="UP001596201">
    <property type="component" value="Unassembled WGS sequence"/>
</dbReference>
<comment type="caution">
    <text evidence="1">The sequence shown here is derived from an EMBL/GenBank/DDBJ whole genome shotgun (WGS) entry which is preliminary data.</text>
</comment>
<accession>A0ABD5RGC1</accession>
<keyword evidence="2" id="KW-1185">Reference proteome</keyword>
<gene>
    <name evidence="1" type="ORF">ACFPJ5_18180</name>
</gene>
<evidence type="ECO:0000313" key="1">
    <source>
        <dbReference type="EMBL" id="MFC5368857.1"/>
    </source>
</evidence>
<organism evidence="1 2">
    <name type="scientific">Salinirubrum litoreum</name>
    <dbReference type="NCBI Taxonomy" id="1126234"/>
    <lineage>
        <taxon>Archaea</taxon>
        <taxon>Methanobacteriati</taxon>
        <taxon>Methanobacteriota</taxon>
        <taxon>Stenosarchaea group</taxon>
        <taxon>Halobacteria</taxon>
        <taxon>Halobacteriales</taxon>
        <taxon>Haloferacaceae</taxon>
        <taxon>Salinirubrum</taxon>
    </lineage>
</organism>
<proteinExistence type="predicted"/>